<evidence type="ECO:0000256" key="1">
    <source>
        <dbReference type="ARBA" id="ARBA00004251"/>
    </source>
</evidence>
<keyword evidence="10" id="KW-0675">Receptor</keyword>
<dbReference type="Gene3D" id="3.80.10.10">
    <property type="entry name" value="Ribonuclease Inhibitor"/>
    <property type="match status" value="3"/>
</dbReference>
<dbReference type="InterPro" id="IPR013210">
    <property type="entry name" value="LRR_N_plant-typ"/>
</dbReference>
<dbReference type="PANTHER" id="PTHR48004:SF100">
    <property type="entry name" value="RECEPTOR-LIKE PROTEIN 12"/>
    <property type="match status" value="1"/>
</dbReference>
<dbReference type="SUPFAM" id="SSF52058">
    <property type="entry name" value="L domain-like"/>
    <property type="match status" value="1"/>
</dbReference>
<dbReference type="InterPro" id="IPR032675">
    <property type="entry name" value="LRR_dom_sf"/>
</dbReference>
<dbReference type="InterPro" id="IPR052941">
    <property type="entry name" value="StomDev_PlantInt_Reg"/>
</dbReference>
<dbReference type="Pfam" id="PF00560">
    <property type="entry name" value="LRR_1"/>
    <property type="match status" value="4"/>
</dbReference>
<protein>
    <recommendedName>
        <fullName evidence="12">Leucine-rich repeat-containing N-terminal plant-type domain-containing protein</fullName>
    </recommendedName>
</protein>
<evidence type="ECO:0000256" key="2">
    <source>
        <dbReference type="ARBA" id="ARBA00009592"/>
    </source>
</evidence>
<dbReference type="GO" id="GO:0051707">
    <property type="term" value="P:response to other organism"/>
    <property type="evidence" value="ECO:0007669"/>
    <property type="project" value="UniProtKB-ARBA"/>
</dbReference>
<evidence type="ECO:0000256" key="10">
    <source>
        <dbReference type="ARBA" id="ARBA00023170"/>
    </source>
</evidence>
<keyword evidence="7" id="KW-0677">Repeat</keyword>
<dbReference type="FunFam" id="3.80.10.10:FF:001347">
    <property type="entry name" value="LRR receptor-like serine/threonine-protein kinase GSO2"/>
    <property type="match status" value="1"/>
</dbReference>
<reference evidence="13" key="1">
    <citation type="submission" date="2022-07" db="EMBL/GenBank/DDBJ databases">
        <authorList>
            <person name="Macas J."/>
            <person name="Novak P."/>
            <person name="Neumann P."/>
        </authorList>
    </citation>
    <scope>NUCLEOTIDE SEQUENCE</scope>
</reference>
<dbReference type="Proteomes" id="UP001152523">
    <property type="component" value="Unassembled WGS sequence"/>
</dbReference>
<evidence type="ECO:0000256" key="8">
    <source>
        <dbReference type="ARBA" id="ARBA00022989"/>
    </source>
</evidence>
<dbReference type="EMBL" id="CAMAPF010000997">
    <property type="protein sequence ID" value="CAH9137006.1"/>
    <property type="molecule type" value="Genomic_DNA"/>
</dbReference>
<evidence type="ECO:0000256" key="11">
    <source>
        <dbReference type="ARBA" id="ARBA00023180"/>
    </source>
</evidence>
<dbReference type="InterPro" id="IPR001611">
    <property type="entry name" value="Leu-rich_rpt"/>
</dbReference>
<evidence type="ECO:0000313" key="13">
    <source>
        <dbReference type="EMBL" id="CAH9137006.1"/>
    </source>
</evidence>
<dbReference type="SUPFAM" id="SSF52047">
    <property type="entry name" value="RNI-like"/>
    <property type="match status" value="1"/>
</dbReference>
<organism evidence="13 14">
    <name type="scientific">Cuscuta epithymum</name>
    <dbReference type="NCBI Taxonomy" id="186058"/>
    <lineage>
        <taxon>Eukaryota</taxon>
        <taxon>Viridiplantae</taxon>
        <taxon>Streptophyta</taxon>
        <taxon>Embryophyta</taxon>
        <taxon>Tracheophyta</taxon>
        <taxon>Spermatophyta</taxon>
        <taxon>Magnoliopsida</taxon>
        <taxon>eudicotyledons</taxon>
        <taxon>Gunneridae</taxon>
        <taxon>Pentapetalae</taxon>
        <taxon>asterids</taxon>
        <taxon>lamiids</taxon>
        <taxon>Solanales</taxon>
        <taxon>Convolvulaceae</taxon>
        <taxon>Cuscuteae</taxon>
        <taxon>Cuscuta</taxon>
        <taxon>Cuscuta subgen. Cuscuta</taxon>
    </lineage>
</organism>
<keyword evidence="4" id="KW-0433">Leucine-rich repeat</keyword>
<evidence type="ECO:0000256" key="6">
    <source>
        <dbReference type="ARBA" id="ARBA00022729"/>
    </source>
</evidence>
<evidence type="ECO:0000256" key="9">
    <source>
        <dbReference type="ARBA" id="ARBA00023136"/>
    </source>
</evidence>
<dbReference type="Pfam" id="PF13855">
    <property type="entry name" value="LRR_8"/>
    <property type="match status" value="3"/>
</dbReference>
<comment type="subcellular location">
    <subcellularLocation>
        <location evidence="1">Cell membrane</location>
        <topology evidence="1">Single-pass type I membrane protein</topology>
    </subcellularLocation>
</comment>
<dbReference type="InterPro" id="IPR003591">
    <property type="entry name" value="Leu-rich_rpt_typical-subtyp"/>
</dbReference>
<dbReference type="SMART" id="SM00369">
    <property type="entry name" value="LRR_TYP"/>
    <property type="match status" value="8"/>
</dbReference>
<gene>
    <name evidence="13" type="ORF">CEPIT_LOCUS35713</name>
</gene>
<keyword evidence="5" id="KW-0812">Transmembrane</keyword>
<keyword evidence="11" id="KW-0325">Glycoprotein</keyword>
<keyword evidence="3" id="KW-1003">Cell membrane</keyword>
<comment type="similarity">
    <text evidence="2">Belongs to the RLP family.</text>
</comment>
<dbReference type="FunFam" id="3.80.10.10:FF:000095">
    <property type="entry name" value="LRR receptor-like serine/threonine-protein kinase GSO1"/>
    <property type="match status" value="1"/>
</dbReference>
<accession>A0AAV0FN46</accession>
<evidence type="ECO:0000256" key="5">
    <source>
        <dbReference type="ARBA" id="ARBA00022692"/>
    </source>
</evidence>
<name>A0AAV0FN46_9ASTE</name>
<evidence type="ECO:0000313" key="14">
    <source>
        <dbReference type="Proteomes" id="UP001152523"/>
    </source>
</evidence>
<evidence type="ECO:0000256" key="3">
    <source>
        <dbReference type="ARBA" id="ARBA00022475"/>
    </source>
</evidence>
<dbReference type="Pfam" id="PF08263">
    <property type="entry name" value="LRRNT_2"/>
    <property type="match status" value="1"/>
</dbReference>
<evidence type="ECO:0000256" key="4">
    <source>
        <dbReference type="ARBA" id="ARBA00022614"/>
    </source>
</evidence>
<proteinExistence type="inferred from homology"/>
<evidence type="ECO:0000256" key="7">
    <source>
        <dbReference type="ARBA" id="ARBA00022737"/>
    </source>
</evidence>
<keyword evidence="6" id="KW-0732">Signal</keyword>
<dbReference type="PANTHER" id="PTHR48004">
    <property type="entry name" value="OS01G0149700 PROTEIN"/>
    <property type="match status" value="1"/>
</dbReference>
<dbReference type="PRINTS" id="PR00019">
    <property type="entry name" value="LEURICHRPT"/>
</dbReference>
<sequence length="583" mass="64243">MGKGISLLWPSMEMGIAVGVSLLLAVSVASKCFDGEREVLLKFKHNVFDGEDKLRSWGNHSEDCCRDWEGVRCDDATGHVIRIDLTIGGLSAKGGGKCTTSLPLFELRYLRYLDLSYNDELLLNRSISSLIGNNTMLSLQHLNLAWTGIVGNIPETFGNNMPALTYLDLSDNKLEGSIPKTFGNSMPALTYLDLSHNKLEGSIPETFGNNMPALTYLVLSDNKLQGSIPKTFGNSMPALTYLDLFYNKLEGSIPETFGNNMSALTYLDLSANAFEGEIPKFIWNICTLKVLSLASNSLGGNLIISTLCSNHSLQELYLPRNRLTGSFPDLTKFPSLTKLFIGYNLLRGVISEHHLVTLPKLRTLDLSSTNFTFNLTSTWLPPFQLERIFLSSCNLGPRFPNWLRTQVNITIIDISNNAISDSIPSWFWNTTITGFLRVNISNNGIKGKIEIGAHASVSGDVLDMSSNQLEGAIPSYFLNVKLLFLSQNNFTDLNSLCDIKTFSPLQLLDVSSNQLSGTLPDCWSYLSSLQVLYLGNNHNLSGTLPTSIGSLTSLKTLHLDNNNFTGPLPSSIKNCSNAPTWYL</sequence>
<evidence type="ECO:0000259" key="12">
    <source>
        <dbReference type="Pfam" id="PF08263"/>
    </source>
</evidence>
<keyword evidence="9" id="KW-0472">Membrane</keyword>
<dbReference type="GO" id="GO:0006952">
    <property type="term" value="P:defense response"/>
    <property type="evidence" value="ECO:0007669"/>
    <property type="project" value="UniProtKB-ARBA"/>
</dbReference>
<dbReference type="AlphaFoldDB" id="A0AAV0FN46"/>
<feature type="domain" description="Leucine-rich repeat-containing N-terminal plant-type" evidence="12">
    <location>
        <begin position="35"/>
        <end position="74"/>
    </location>
</feature>
<keyword evidence="14" id="KW-1185">Reference proteome</keyword>
<dbReference type="FunFam" id="3.80.10.10:FF:000041">
    <property type="entry name" value="LRR receptor-like serine/threonine-protein kinase ERECTA"/>
    <property type="match status" value="1"/>
</dbReference>
<comment type="caution">
    <text evidence="13">The sequence shown here is derived from an EMBL/GenBank/DDBJ whole genome shotgun (WGS) entry which is preliminary data.</text>
</comment>
<dbReference type="GO" id="GO:0005886">
    <property type="term" value="C:plasma membrane"/>
    <property type="evidence" value="ECO:0007669"/>
    <property type="project" value="UniProtKB-SubCell"/>
</dbReference>
<keyword evidence="8" id="KW-1133">Transmembrane helix</keyword>